<evidence type="ECO:0000313" key="1">
    <source>
        <dbReference type="EMBL" id="TRM61072.1"/>
    </source>
</evidence>
<dbReference type="InterPro" id="IPR032675">
    <property type="entry name" value="LRR_dom_sf"/>
</dbReference>
<dbReference type="AlphaFoldDB" id="A0A550C8F1"/>
<dbReference type="Gene3D" id="3.80.10.10">
    <property type="entry name" value="Ribonuclease Inhibitor"/>
    <property type="match status" value="1"/>
</dbReference>
<accession>A0A550C8F1</accession>
<dbReference type="Proteomes" id="UP000320762">
    <property type="component" value="Unassembled WGS sequence"/>
</dbReference>
<reference evidence="1 2" key="1">
    <citation type="journal article" date="2019" name="New Phytol.">
        <title>Comparative genomics reveals unique wood-decay strategies and fruiting body development in the Schizophyllaceae.</title>
        <authorList>
            <person name="Almasi E."/>
            <person name="Sahu N."/>
            <person name="Krizsan K."/>
            <person name="Balint B."/>
            <person name="Kovacs G.M."/>
            <person name="Kiss B."/>
            <person name="Cseklye J."/>
            <person name="Drula E."/>
            <person name="Henrissat B."/>
            <person name="Nagy I."/>
            <person name="Chovatia M."/>
            <person name="Adam C."/>
            <person name="LaButti K."/>
            <person name="Lipzen A."/>
            <person name="Riley R."/>
            <person name="Grigoriev I.V."/>
            <person name="Nagy L.G."/>
        </authorList>
    </citation>
    <scope>NUCLEOTIDE SEQUENCE [LARGE SCALE GENOMIC DNA]</scope>
    <source>
        <strain evidence="1 2">NL-1724</strain>
    </source>
</reference>
<feature type="non-terminal residue" evidence="1">
    <location>
        <position position="331"/>
    </location>
</feature>
<evidence type="ECO:0000313" key="2">
    <source>
        <dbReference type="Proteomes" id="UP000320762"/>
    </source>
</evidence>
<sequence length="331" mass="37037">MPTVSRPYALTFTRPLSDQDWAHALRVLRYIKAYHYVSENGLPDTMRDIILACPPPSPLLPSLRILSFTFTEALSDESMIDLLASPTVHRLVLKDNATFTADNVDHILQRCPHVKEIHLSSLSPTMPTTILIQAFFDLRTLTRASLDLRLTDPYAMHVVVAALGLNRSLTSLTLYESSDAPPPSWILALRAPGDLKASSALLDGQPVFPALRHLTFHRVLVPFACIFMNMWGGPRKIESFTFKDLRHTIPSGAMQCLIDHIGARCAPTTLKDLRIQLGLSKEWCIRACHIQPLAGHRALQTLRIRATTHIGLGADEYRALECWWPDIAVLI</sequence>
<evidence type="ECO:0008006" key="3">
    <source>
        <dbReference type="Google" id="ProtNLM"/>
    </source>
</evidence>
<organism evidence="1 2">
    <name type="scientific">Schizophyllum amplum</name>
    <dbReference type="NCBI Taxonomy" id="97359"/>
    <lineage>
        <taxon>Eukaryota</taxon>
        <taxon>Fungi</taxon>
        <taxon>Dikarya</taxon>
        <taxon>Basidiomycota</taxon>
        <taxon>Agaricomycotina</taxon>
        <taxon>Agaricomycetes</taxon>
        <taxon>Agaricomycetidae</taxon>
        <taxon>Agaricales</taxon>
        <taxon>Schizophyllaceae</taxon>
        <taxon>Schizophyllum</taxon>
    </lineage>
</organism>
<protein>
    <recommendedName>
        <fullName evidence="3">F-box domain-containing protein</fullName>
    </recommendedName>
</protein>
<keyword evidence="2" id="KW-1185">Reference proteome</keyword>
<gene>
    <name evidence="1" type="ORF">BD626DRAFT_502600</name>
</gene>
<dbReference type="SUPFAM" id="SSF52047">
    <property type="entry name" value="RNI-like"/>
    <property type="match status" value="1"/>
</dbReference>
<proteinExistence type="predicted"/>
<dbReference type="EMBL" id="VDMD01000018">
    <property type="protein sequence ID" value="TRM61072.1"/>
    <property type="molecule type" value="Genomic_DNA"/>
</dbReference>
<name>A0A550C8F1_9AGAR</name>
<comment type="caution">
    <text evidence="1">The sequence shown here is derived from an EMBL/GenBank/DDBJ whole genome shotgun (WGS) entry which is preliminary data.</text>
</comment>